<sequence>MLIIMSTLRRVLIANRGEIAVRCIRACKQLSITSIAIFTSADAGSLHVRLADSSVLFDGEGPRAYTDIDAILGICKKQEVDAVFPGYGFLSESADFARRVHEAGMVFVGPDSDAIHKMGLKHVARELATSSGIPVIKGSGLLQDAEETISLTQELGFPVMLKASGGGGGMGQHVCWTEDDVPSAFAHVESRSKELFGDTGVFLERYYPASHHIEVQVFGNGSEVISFGERECSIQRRRQKVIEECPSPYLAGKPELRSSLLSSALTLAKAIKYTSAGTIEFLVDDKTGDFFFLEMNTRLQVEHGITELCFDVNLVVLMLR</sequence>
<name>A0ACC0CIG3_9PEZI</name>
<dbReference type="EMBL" id="MU394468">
    <property type="protein sequence ID" value="KAI6080218.1"/>
    <property type="molecule type" value="Genomic_DNA"/>
</dbReference>
<comment type="caution">
    <text evidence="1">The sequence shown here is derived from an EMBL/GenBank/DDBJ whole genome shotgun (WGS) entry which is preliminary data.</text>
</comment>
<gene>
    <name evidence="1" type="ORF">F4821DRAFT_68893</name>
</gene>
<accession>A0ACC0CIG3</accession>
<organism evidence="1 2">
    <name type="scientific">Hypoxylon rubiginosum</name>
    <dbReference type="NCBI Taxonomy" id="110542"/>
    <lineage>
        <taxon>Eukaryota</taxon>
        <taxon>Fungi</taxon>
        <taxon>Dikarya</taxon>
        <taxon>Ascomycota</taxon>
        <taxon>Pezizomycotina</taxon>
        <taxon>Sordariomycetes</taxon>
        <taxon>Xylariomycetidae</taxon>
        <taxon>Xylariales</taxon>
        <taxon>Hypoxylaceae</taxon>
        <taxon>Hypoxylon</taxon>
    </lineage>
</organism>
<reference evidence="1 2" key="1">
    <citation type="journal article" date="2022" name="New Phytol.">
        <title>Ecological generalism drives hyperdiversity of secondary metabolite gene clusters in xylarialean endophytes.</title>
        <authorList>
            <person name="Franco M.E.E."/>
            <person name="Wisecaver J.H."/>
            <person name="Arnold A.E."/>
            <person name="Ju Y.M."/>
            <person name="Slot J.C."/>
            <person name="Ahrendt S."/>
            <person name="Moore L.P."/>
            <person name="Eastman K.E."/>
            <person name="Scott K."/>
            <person name="Konkel Z."/>
            <person name="Mondo S.J."/>
            <person name="Kuo A."/>
            <person name="Hayes R.D."/>
            <person name="Haridas S."/>
            <person name="Andreopoulos B."/>
            <person name="Riley R."/>
            <person name="LaButti K."/>
            <person name="Pangilinan J."/>
            <person name="Lipzen A."/>
            <person name="Amirebrahimi M."/>
            <person name="Yan J."/>
            <person name="Adam C."/>
            <person name="Keymanesh K."/>
            <person name="Ng V."/>
            <person name="Louie K."/>
            <person name="Northen T."/>
            <person name="Drula E."/>
            <person name="Henrissat B."/>
            <person name="Hsieh H.M."/>
            <person name="Youens-Clark K."/>
            <person name="Lutzoni F."/>
            <person name="Miadlikowska J."/>
            <person name="Eastwood D.C."/>
            <person name="Hamelin R.C."/>
            <person name="Grigoriev I.V."/>
            <person name="U'Ren J.M."/>
        </authorList>
    </citation>
    <scope>NUCLEOTIDE SEQUENCE [LARGE SCALE GENOMIC DNA]</scope>
    <source>
        <strain evidence="1 2">ER1909</strain>
    </source>
</reference>
<keyword evidence="2" id="KW-1185">Reference proteome</keyword>
<evidence type="ECO:0000313" key="1">
    <source>
        <dbReference type="EMBL" id="KAI6080218.1"/>
    </source>
</evidence>
<dbReference type="Proteomes" id="UP001497680">
    <property type="component" value="Unassembled WGS sequence"/>
</dbReference>
<protein>
    <submittedName>
        <fullName evidence="1">Uncharacterized protein</fullName>
    </submittedName>
</protein>
<proteinExistence type="predicted"/>
<evidence type="ECO:0000313" key="2">
    <source>
        <dbReference type="Proteomes" id="UP001497680"/>
    </source>
</evidence>